<reference evidence="1 2" key="1">
    <citation type="submission" date="2019-03" db="EMBL/GenBank/DDBJ databases">
        <title>Genomic Encyclopedia of Type Strains, Phase IV (KMG-IV): sequencing the most valuable type-strain genomes for metagenomic binning, comparative biology and taxonomic classification.</title>
        <authorList>
            <person name="Goeker M."/>
        </authorList>
    </citation>
    <scope>NUCLEOTIDE SEQUENCE [LARGE SCALE GENOMIC DNA]</scope>
    <source>
        <strain evidence="1 2">DSM 45361</strain>
    </source>
</reference>
<comment type="caution">
    <text evidence="1">The sequence shown here is derived from an EMBL/GenBank/DDBJ whole genome shotgun (WGS) entry which is preliminary data.</text>
</comment>
<accession>A0A4R6RZT5</accession>
<sequence>MPGVDDSARTLVMAWDQQVNHVHTGLQLAGDQPVAADSAAARAAFFGPTPPGAQRTILQTGAVVPGGKDGIIVGRFYIPSLLAAEGNLYGDNRGPSTDPNASSRFSVAWDTATGEVSVTVSPSTTNANGSFYPPNDIIVGPFGVPVQVPPSVQRHDEVVPARPITIGPGGEPNNFVVNAADPTHLDLNYNLLNSVIPVGQANGHLGLSLTPDAVGVHLDGDDYPAGEFVQYRSDGARLLGDKPMPLIQEGAVVGIAPIDRTWTAPR</sequence>
<dbReference type="AlphaFoldDB" id="A0A4R6RZT5"/>
<dbReference type="RefSeq" id="WP_133853692.1">
    <property type="nucleotide sequence ID" value="NZ_SNXZ01000008.1"/>
</dbReference>
<protein>
    <submittedName>
        <fullName evidence="1">Uncharacterized protein</fullName>
    </submittedName>
</protein>
<keyword evidence="2" id="KW-1185">Reference proteome</keyword>
<gene>
    <name evidence="1" type="ORF">EV186_108370</name>
</gene>
<dbReference type="Proteomes" id="UP000295444">
    <property type="component" value="Unassembled WGS sequence"/>
</dbReference>
<dbReference type="EMBL" id="SNXZ01000008">
    <property type="protein sequence ID" value="TDP92157.1"/>
    <property type="molecule type" value="Genomic_DNA"/>
</dbReference>
<organism evidence="1 2">
    <name type="scientific">Labedaea rhizosphaerae</name>
    <dbReference type="NCBI Taxonomy" id="598644"/>
    <lineage>
        <taxon>Bacteria</taxon>
        <taxon>Bacillati</taxon>
        <taxon>Actinomycetota</taxon>
        <taxon>Actinomycetes</taxon>
        <taxon>Pseudonocardiales</taxon>
        <taxon>Pseudonocardiaceae</taxon>
        <taxon>Labedaea</taxon>
    </lineage>
</organism>
<dbReference type="OrthoDB" id="3696735at2"/>
<evidence type="ECO:0000313" key="2">
    <source>
        <dbReference type="Proteomes" id="UP000295444"/>
    </source>
</evidence>
<name>A0A4R6RZT5_LABRH</name>
<evidence type="ECO:0000313" key="1">
    <source>
        <dbReference type="EMBL" id="TDP92157.1"/>
    </source>
</evidence>
<proteinExistence type="predicted"/>